<organism evidence="9 10">
    <name type="scientific">Candidatus Bodocaedibacter vickermanii</name>
    <dbReference type="NCBI Taxonomy" id="2741701"/>
    <lineage>
        <taxon>Bacteria</taxon>
        <taxon>Pseudomonadati</taxon>
        <taxon>Pseudomonadota</taxon>
        <taxon>Alphaproteobacteria</taxon>
        <taxon>Holosporales</taxon>
        <taxon>Candidatus Paracaedibacteraceae</taxon>
        <taxon>Candidatus Bodocaedibacter</taxon>
    </lineage>
</organism>
<dbReference type="InterPro" id="IPR046425">
    <property type="entry name" value="ClpX_bact"/>
</dbReference>
<evidence type="ECO:0000313" key="9">
    <source>
        <dbReference type="EMBL" id="QOL20199.1"/>
    </source>
</evidence>
<dbReference type="GO" id="GO:0008233">
    <property type="term" value="F:peptidase activity"/>
    <property type="evidence" value="ECO:0007669"/>
    <property type="project" value="UniProtKB-KW"/>
</dbReference>
<dbReference type="GO" id="GO:0051082">
    <property type="term" value="F:unfolded protein binding"/>
    <property type="evidence" value="ECO:0007669"/>
    <property type="project" value="UniProtKB-UniRule"/>
</dbReference>
<dbReference type="NCBIfam" id="TIGR00382">
    <property type="entry name" value="clpX"/>
    <property type="match status" value="1"/>
</dbReference>
<evidence type="ECO:0000256" key="1">
    <source>
        <dbReference type="ARBA" id="ARBA00022723"/>
    </source>
</evidence>
<dbReference type="PROSITE" id="PS51902">
    <property type="entry name" value="CLPX_ZB"/>
    <property type="match status" value="1"/>
</dbReference>
<dbReference type="GO" id="GO:0140662">
    <property type="term" value="F:ATP-dependent protein folding chaperone"/>
    <property type="evidence" value="ECO:0007669"/>
    <property type="project" value="InterPro"/>
</dbReference>
<dbReference type="Pfam" id="PF06689">
    <property type="entry name" value="zf-C4_ClpX"/>
    <property type="match status" value="1"/>
</dbReference>
<dbReference type="SUPFAM" id="SSF52540">
    <property type="entry name" value="P-loop containing nucleoside triphosphate hydrolases"/>
    <property type="match status" value="1"/>
</dbReference>
<dbReference type="HAMAP" id="MF_00175">
    <property type="entry name" value="ClpX"/>
    <property type="match status" value="1"/>
</dbReference>
<dbReference type="Pfam" id="PF10431">
    <property type="entry name" value="ClpB_D2-small"/>
    <property type="match status" value="1"/>
</dbReference>
<dbReference type="PANTHER" id="PTHR48102">
    <property type="entry name" value="ATP-DEPENDENT CLP PROTEASE ATP-BINDING SUBUNIT CLPX-LIKE, MITOCHONDRIAL-RELATED"/>
    <property type="match status" value="1"/>
</dbReference>
<dbReference type="InterPro" id="IPR003959">
    <property type="entry name" value="ATPase_AAA_core"/>
</dbReference>
<dbReference type="RefSeq" id="WP_350331753.1">
    <property type="nucleotide sequence ID" value="NZ_CP054719.1"/>
</dbReference>
<feature type="binding site" evidence="6">
    <location>
        <begin position="121"/>
        <end position="128"/>
    </location>
    <ligand>
        <name>ATP</name>
        <dbReference type="ChEBI" id="CHEBI:30616"/>
    </ligand>
</feature>
<evidence type="ECO:0000256" key="2">
    <source>
        <dbReference type="ARBA" id="ARBA00022741"/>
    </source>
</evidence>
<comment type="subunit">
    <text evidence="6">Component of the ClpX-ClpP complex. Forms a hexameric ring that, in the presence of ATP, binds to fourteen ClpP subunits assembled into a disk-like structure with a central cavity, resembling the structure of eukaryotic proteasomes.</text>
</comment>
<dbReference type="PANTHER" id="PTHR48102:SF7">
    <property type="entry name" value="ATP-DEPENDENT CLP PROTEASE ATP-BINDING SUBUNIT CLPX-LIKE, MITOCHONDRIAL"/>
    <property type="match status" value="1"/>
</dbReference>
<evidence type="ECO:0000259" key="8">
    <source>
        <dbReference type="PROSITE" id="PS51902"/>
    </source>
</evidence>
<dbReference type="SMART" id="SM01086">
    <property type="entry name" value="ClpB_D2-small"/>
    <property type="match status" value="1"/>
</dbReference>
<dbReference type="FunFam" id="3.40.50.300:FF:000005">
    <property type="entry name" value="ATP-dependent Clp protease ATP-binding subunit ClpX"/>
    <property type="match status" value="1"/>
</dbReference>
<keyword evidence="9" id="KW-0378">Hydrolase</keyword>
<dbReference type="InterPro" id="IPR019489">
    <property type="entry name" value="Clp_ATPase_C"/>
</dbReference>
<gene>
    <name evidence="6 9" type="primary">clpX</name>
    <name evidence="9" type="ORF">CPBP_00981</name>
</gene>
<dbReference type="InterPro" id="IPR038366">
    <property type="entry name" value="Znf_CppX_C4_sf"/>
</dbReference>
<feature type="binding site" evidence="6 7">
    <location>
        <position position="18"/>
    </location>
    <ligand>
        <name>Zn(2+)</name>
        <dbReference type="ChEBI" id="CHEBI:29105"/>
    </ligand>
</feature>
<evidence type="ECO:0000256" key="5">
    <source>
        <dbReference type="ARBA" id="ARBA00023186"/>
    </source>
</evidence>
<dbReference type="KEGG" id="pbal:CPBP_00981"/>
<dbReference type="Gene3D" id="1.10.8.60">
    <property type="match status" value="1"/>
</dbReference>
<dbReference type="GO" id="GO:0051301">
    <property type="term" value="P:cell division"/>
    <property type="evidence" value="ECO:0007669"/>
    <property type="project" value="TreeGrafter"/>
</dbReference>
<dbReference type="GO" id="GO:0016887">
    <property type="term" value="F:ATP hydrolysis activity"/>
    <property type="evidence" value="ECO:0007669"/>
    <property type="project" value="InterPro"/>
</dbReference>
<keyword evidence="1 6" id="KW-0479">Metal-binding</keyword>
<dbReference type="GO" id="GO:0008270">
    <property type="term" value="F:zinc ion binding"/>
    <property type="evidence" value="ECO:0007669"/>
    <property type="project" value="UniProtKB-UniRule"/>
</dbReference>
<dbReference type="NCBIfam" id="NF003745">
    <property type="entry name" value="PRK05342.1"/>
    <property type="match status" value="1"/>
</dbReference>
<proteinExistence type="inferred from homology"/>
<dbReference type="InterPro" id="IPR050052">
    <property type="entry name" value="ATP-dep_Clp_protease_ClpX"/>
</dbReference>
<comment type="function">
    <text evidence="6">ATP-dependent specificity component of the Clp protease. It directs the protease to specific substrates. Can perform chaperone functions in the absence of ClpP.</text>
</comment>
<dbReference type="GO" id="GO:0005524">
    <property type="term" value="F:ATP binding"/>
    <property type="evidence" value="ECO:0007669"/>
    <property type="project" value="UniProtKB-UniRule"/>
</dbReference>
<comment type="similarity">
    <text evidence="6 7">Belongs to the ClpX chaperone family.</text>
</comment>
<keyword evidence="10" id="KW-1185">Reference proteome</keyword>
<evidence type="ECO:0000256" key="4">
    <source>
        <dbReference type="ARBA" id="ARBA00022840"/>
    </source>
</evidence>
<dbReference type="CDD" id="cd19497">
    <property type="entry name" value="RecA-like_ClpX"/>
    <property type="match status" value="1"/>
</dbReference>
<dbReference type="SMART" id="SM00382">
    <property type="entry name" value="AAA"/>
    <property type="match status" value="1"/>
</dbReference>
<dbReference type="Gene3D" id="6.20.220.10">
    <property type="entry name" value="ClpX chaperone, C4-type zinc finger domain"/>
    <property type="match status" value="1"/>
</dbReference>
<dbReference type="InterPro" id="IPR059188">
    <property type="entry name" value="Znf_CLPX-like"/>
</dbReference>
<dbReference type="FunFam" id="1.10.8.60:FF:000002">
    <property type="entry name" value="ATP-dependent Clp protease ATP-binding subunit ClpX"/>
    <property type="match status" value="1"/>
</dbReference>
<dbReference type="SMART" id="SM00994">
    <property type="entry name" value="zf-C4_ClpX"/>
    <property type="match status" value="1"/>
</dbReference>
<keyword evidence="3 6" id="KW-0862">Zinc</keyword>
<dbReference type="InterPro" id="IPR027417">
    <property type="entry name" value="P-loop_NTPase"/>
</dbReference>
<dbReference type="InterPro" id="IPR004487">
    <property type="entry name" value="Clp_protease_ATP-bd_su_ClpX"/>
</dbReference>
<dbReference type="Proteomes" id="UP000594001">
    <property type="component" value="Chromosome"/>
</dbReference>
<dbReference type="Gene3D" id="3.40.50.300">
    <property type="entry name" value="P-loop containing nucleotide triphosphate hydrolases"/>
    <property type="match status" value="1"/>
</dbReference>
<keyword evidence="4 6" id="KW-0067">ATP-binding</keyword>
<accession>A0A7L9RUK8</accession>
<sequence>MVKSSKPETKNDLHCSFCGKGQREVKKLIAGPNVFICDECVDLCTNIIREEFSSKLFSKKNEDLTPSEIKRILDDYVVGQERAKRVMAVAVYNHYKRIAQMDKGVHADIELSKSNILLIGPTGSGKTLMAQTLARILDVPFTMADATTLTEAGYVGEDVENIIVKLLQAADYDVERAQRGIVYIDEIDKISRKSENPSITRDVSGEGVQQALLKIIEGTVASVPPQGGRKHPQQEFLQVDTSNILFICGGAFEGLDKIISNRGKESSIGFGAKVKSPDERNIGELFEKLEPEDLIKFGLIPEFVGRLPVIATLSDLDKEALIKILTEPKNAISKQYQALFQMEDVKLTFDEGALQAVAKKALERKTGARGLRSILEESLLETMYDLPDYENVNEVVVNKEVIENQALPYLIYADSKNKKKGQPVT</sequence>
<dbReference type="EMBL" id="CP054719">
    <property type="protein sequence ID" value="QOL20199.1"/>
    <property type="molecule type" value="Genomic_DNA"/>
</dbReference>
<protein>
    <recommendedName>
        <fullName evidence="6">ATP-dependent Clp protease ATP-binding subunit ClpX</fullName>
    </recommendedName>
</protein>
<feature type="binding site" evidence="6 7">
    <location>
        <position position="15"/>
    </location>
    <ligand>
        <name>Zn(2+)</name>
        <dbReference type="ChEBI" id="CHEBI:29105"/>
    </ligand>
</feature>
<dbReference type="Pfam" id="PF07724">
    <property type="entry name" value="AAA_2"/>
    <property type="match status" value="1"/>
</dbReference>
<evidence type="ECO:0000256" key="3">
    <source>
        <dbReference type="ARBA" id="ARBA00022833"/>
    </source>
</evidence>
<feature type="binding site" evidence="6 7">
    <location>
        <position position="40"/>
    </location>
    <ligand>
        <name>Zn(2+)</name>
        <dbReference type="ChEBI" id="CHEBI:29105"/>
    </ligand>
</feature>
<evidence type="ECO:0000313" key="10">
    <source>
        <dbReference type="Proteomes" id="UP000594001"/>
    </source>
</evidence>
<feature type="domain" description="ClpX-type ZB" evidence="8">
    <location>
        <begin position="3"/>
        <end position="56"/>
    </location>
</feature>
<keyword evidence="5 6" id="KW-0143">Chaperone</keyword>
<dbReference type="SUPFAM" id="SSF57716">
    <property type="entry name" value="Glucocorticoid receptor-like (DNA-binding domain)"/>
    <property type="match status" value="1"/>
</dbReference>
<keyword evidence="2 6" id="KW-0547">Nucleotide-binding</keyword>
<name>A0A7L9RUK8_9PROT</name>
<dbReference type="InterPro" id="IPR010603">
    <property type="entry name" value="Znf_CppX_C4"/>
</dbReference>
<dbReference type="GO" id="GO:0046983">
    <property type="term" value="F:protein dimerization activity"/>
    <property type="evidence" value="ECO:0007669"/>
    <property type="project" value="UniProtKB-UniRule"/>
</dbReference>
<feature type="binding site" evidence="6 7">
    <location>
        <position position="37"/>
    </location>
    <ligand>
        <name>Zn(2+)</name>
        <dbReference type="ChEBI" id="CHEBI:29105"/>
    </ligand>
</feature>
<reference evidence="9 10" key="1">
    <citation type="submission" date="2020-06" db="EMBL/GenBank/DDBJ databases">
        <title>The endosymbiont of the kinetoplastid Bodo saltans is a Paracaedibacter-like alpha-proteobacterium possessing a putative toxin-antitoxin system.</title>
        <authorList>
            <person name="Midha S."/>
            <person name="Rigden D.J."/>
            <person name="Siozios S."/>
            <person name="Hurst G.D.D."/>
            <person name="Jackson A.P."/>
        </authorList>
    </citation>
    <scope>NUCLEOTIDE SEQUENCE [LARGE SCALE GENOMIC DNA]</scope>
    <source>
        <strain evidence="9">Lake Konstanz</strain>
    </source>
</reference>
<dbReference type="InterPro" id="IPR003593">
    <property type="entry name" value="AAA+_ATPase"/>
</dbReference>
<evidence type="ECO:0000256" key="6">
    <source>
        <dbReference type="HAMAP-Rule" id="MF_00175"/>
    </source>
</evidence>
<dbReference type="GO" id="GO:0051603">
    <property type="term" value="P:proteolysis involved in protein catabolic process"/>
    <property type="evidence" value="ECO:0007669"/>
    <property type="project" value="TreeGrafter"/>
</dbReference>
<dbReference type="AlphaFoldDB" id="A0A7L9RUK8"/>
<dbReference type="GO" id="GO:0009376">
    <property type="term" value="C:HslUV protease complex"/>
    <property type="evidence" value="ECO:0007669"/>
    <property type="project" value="TreeGrafter"/>
</dbReference>
<keyword evidence="9" id="KW-0645">Protease</keyword>
<evidence type="ECO:0000256" key="7">
    <source>
        <dbReference type="PROSITE-ProRule" id="PRU01250"/>
    </source>
</evidence>